<proteinExistence type="predicted"/>
<organism evidence="2 3">
    <name type="scientific">Actinomadura soli</name>
    <dbReference type="NCBI Taxonomy" id="2508997"/>
    <lineage>
        <taxon>Bacteria</taxon>
        <taxon>Bacillati</taxon>
        <taxon>Actinomycetota</taxon>
        <taxon>Actinomycetes</taxon>
        <taxon>Streptosporangiales</taxon>
        <taxon>Thermomonosporaceae</taxon>
        <taxon>Actinomadura</taxon>
    </lineage>
</organism>
<keyword evidence="3" id="KW-1185">Reference proteome</keyword>
<name>A0A5C4J2S2_9ACTN</name>
<dbReference type="RefSeq" id="WP_138649413.1">
    <property type="nucleotide sequence ID" value="NZ_VCKW01000273.1"/>
</dbReference>
<evidence type="ECO:0000256" key="1">
    <source>
        <dbReference type="SAM" id="MobiDB-lite"/>
    </source>
</evidence>
<comment type="caution">
    <text evidence="2">The sequence shown here is derived from an EMBL/GenBank/DDBJ whole genome shotgun (WGS) entry which is preliminary data.</text>
</comment>
<dbReference type="OrthoDB" id="3829170at2"/>
<accession>A0A5C4J2S2</accession>
<protein>
    <submittedName>
        <fullName evidence="2">Uncharacterized protein</fullName>
    </submittedName>
</protein>
<dbReference type="Proteomes" id="UP000309174">
    <property type="component" value="Unassembled WGS sequence"/>
</dbReference>
<feature type="compositionally biased region" description="Basic residues" evidence="1">
    <location>
        <begin position="147"/>
        <end position="167"/>
    </location>
</feature>
<feature type="region of interest" description="Disordered" evidence="1">
    <location>
        <begin position="101"/>
        <end position="167"/>
    </location>
</feature>
<dbReference type="EMBL" id="VCKW01000273">
    <property type="protein sequence ID" value="TMQ90637.1"/>
    <property type="molecule type" value="Genomic_DNA"/>
</dbReference>
<dbReference type="AlphaFoldDB" id="A0A5C4J2S2"/>
<evidence type="ECO:0000313" key="3">
    <source>
        <dbReference type="Proteomes" id="UP000309174"/>
    </source>
</evidence>
<gene>
    <name evidence="2" type="ORF">ETD83_34560</name>
</gene>
<evidence type="ECO:0000313" key="2">
    <source>
        <dbReference type="EMBL" id="TMQ90637.1"/>
    </source>
</evidence>
<reference evidence="2 3" key="1">
    <citation type="submission" date="2019-05" db="EMBL/GenBank/DDBJ databases">
        <title>Draft genome sequence of Actinomadura sp. 14C53.</title>
        <authorList>
            <person name="Saricaoglu S."/>
            <person name="Isik K."/>
        </authorList>
    </citation>
    <scope>NUCLEOTIDE SEQUENCE [LARGE SCALE GENOMIC DNA]</scope>
    <source>
        <strain evidence="2 3">14C53</strain>
    </source>
</reference>
<sequence>MDALLNSLNEDEKALVRETGSGGLAGMEEDGLVDLHTRIRRARDKYSKLYRRTASARVEEYGGRGKARPKNVRNARKAEVFEDALARVSWYLARAARRSASALKAERGGAARAGRPAPPRAGVPEAAPRTSQTTARRRPTSADPALSRRHAATRAKGARRQARRDSR</sequence>